<accession>A0A523XRL6</accession>
<organism evidence="3 4">
    <name type="scientific">candidate division TA06 bacterium</name>
    <dbReference type="NCBI Taxonomy" id="2250710"/>
    <lineage>
        <taxon>Bacteria</taxon>
        <taxon>Bacteria division TA06</taxon>
    </lineage>
</organism>
<sequence>MSERFGEKETKKQTIKDLIKQLHAGVSPDEVKEKFRGVLKDIDPIEIAQVEEELINEGLPRQEIQKLCEVHLAVFKESLEKPKSDVPSGHPIHILLKEHELVKGFVAGISVLLPKVEQAKDLAGIEDELSKIGELLTHLKEYGRHKVREENTLFPYLEKHGLAQPPAIMWTEHDEQREEIKEASKTLENKEILGFEEFKGKLLSHLKNLTDLIPNHFYKEENILFPAALRLIGDGEWREIRASMDDLGYCYFTPEDAISEKVELAKGVKEQEGEITFETGSITKEELEALLNTLPVDITFVDKGDTVRYFSLTKERIFPRAKAVIGRQVQQCHPQKSIHVVTQILDDFRDGRRDAAEFWIQLGERLIHIRYFAVRGNGGEYLGCLEVTQDITDLKKIEGE</sequence>
<reference evidence="3 4" key="1">
    <citation type="submission" date="2019-03" db="EMBL/GenBank/DDBJ databases">
        <title>Metabolic potential of uncultured bacteria and archaea associated with petroleum seepage in deep-sea sediments.</title>
        <authorList>
            <person name="Dong X."/>
            <person name="Hubert C."/>
        </authorList>
    </citation>
    <scope>NUCLEOTIDE SEQUENCE [LARGE SCALE GENOMIC DNA]</scope>
    <source>
        <strain evidence="3">E29_bin36</strain>
    </source>
</reference>
<dbReference type="PANTHER" id="PTHR39966:SF3">
    <property type="entry name" value="DUF438 DOMAIN-CONTAINING PROTEIN"/>
    <property type="match status" value="1"/>
</dbReference>
<dbReference type="InterPro" id="IPR012312">
    <property type="entry name" value="Hemerythrin-like"/>
</dbReference>
<evidence type="ECO:0000259" key="1">
    <source>
        <dbReference type="Pfam" id="PF01814"/>
    </source>
</evidence>
<dbReference type="Proteomes" id="UP000315534">
    <property type="component" value="Unassembled WGS sequence"/>
</dbReference>
<dbReference type="Pfam" id="PF01814">
    <property type="entry name" value="Hemerythrin"/>
    <property type="match status" value="1"/>
</dbReference>
<dbReference type="Pfam" id="PF04282">
    <property type="entry name" value="DUF438"/>
    <property type="match status" value="1"/>
</dbReference>
<dbReference type="SUPFAM" id="SSF55785">
    <property type="entry name" value="PYP-like sensor domain (PAS domain)"/>
    <property type="match status" value="1"/>
</dbReference>
<evidence type="ECO:0000313" key="3">
    <source>
        <dbReference type="EMBL" id="TET81915.1"/>
    </source>
</evidence>
<dbReference type="InterPro" id="IPR035965">
    <property type="entry name" value="PAS-like_dom_sf"/>
</dbReference>
<dbReference type="AlphaFoldDB" id="A0A523XRL6"/>
<name>A0A523XRL6_UNCT6</name>
<dbReference type="Gene3D" id="3.30.450.20">
    <property type="entry name" value="PAS domain"/>
    <property type="match status" value="1"/>
</dbReference>
<feature type="non-terminal residue" evidence="3">
    <location>
        <position position="400"/>
    </location>
</feature>
<feature type="domain" description="Hemerythrin-like" evidence="1">
    <location>
        <begin position="90"/>
        <end position="228"/>
    </location>
</feature>
<evidence type="ECO:0000259" key="2">
    <source>
        <dbReference type="Pfam" id="PF04282"/>
    </source>
</evidence>
<dbReference type="EMBL" id="SOIP01000192">
    <property type="protein sequence ID" value="TET81915.1"/>
    <property type="molecule type" value="Genomic_DNA"/>
</dbReference>
<dbReference type="Pfam" id="PF13596">
    <property type="entry name" value="PAS_10"/>
    <property type="match status" value="1"/>
</dbReference>
<dbReference type="GO" id="GO:0005886">
    <property type="term" value="C:plasma membrane"/>
    <property type="evidence" value="ECO:0007669"/>
    <property type="project" value="TreeGrafter"/>
</dbReference>
<evidence type="ECO:0000313" key="4">
    <source>
        <dbReference type="Proteomes" id="UP000315534"/>
    </source>
</evidence>
<dbReference type="PANTHER" id="PTHR39966">
    <property type="entry name" value="BLL2471 PROTEIN-RELATED"/>
    <property type="match status" value="1"/>
</dbReference>
<gene>
    <name evidence="3" type="ORF">E3J38_03085</name>
</gene>
<protein>
    <submittedName>
        <fullName evidence="3">DUF438 domain-containing protein</fullName>
    </submittedName>
</protein>
<dbReference type="InterPro" id="IPR007380">
    <property type="entry name" value="DUF438"/>
</dbReference>
<comment type="caution">
    <text evidence="3">The sequence shown here is derived from an EMBL/GenBank/DDBJ whole genome shotgun (WGS) entry which is preliminary data.</text>
</comment>
<proteinExistence type="predicted"/>
<dbReference type="Gene3D" id="1.20.120.520">
    <property type="entry name" value="nmb1532 protein domain like"/>
    <property type="match status" value="1"/>
</dbReference>
<feature type="domain" description="DUF438" evidence="2">
    <location>
        <begin position="15"/>
        <end position="80"/>
    </location>
</feature>